<reference evidence="1 2" key="1">
    <citation type="journal article" date="2023" name="J. Hered.">
        <title>Chromosome-level genome of the wood stork (Mycteria americana) provides insight into avian chromosome evolution.</title>
        <authorList>
            <person name="Flamio R. Jr."/>
            <person name="Ramstad K.M."/>
        </authorList>
    </citation>
    <scope>NUCLEOTIDE SEQUENCE [LARGE SCALE GENOMIC DNA]</scope>
    <source>
        <strain evidence="1">JAX WOST 10</strain>
    </source>
</reference>
<evidence type="ECO:0000313" key="2">
    <source>
        <dbReference type="Proteomes" id="UP001333110"/>
    </source>
</evidence>
<gene>
    <name evidence="1" type="ORF">QYF61_018350</name>
</gene>
<evidence type="ECO:0000313" key="1">
    <source>
        <dbReference type="EMBL" id="KAK4831590.1"/>
    </source>
</evidence>
<dbReference type="AlphaFoldDB" id="A0AAN7S8H1"/>
<sequence>MGVWRLWSCRLAHWETEGNPVANRIITACIWALSKETLEFILWIPDGPQILFYQAAFQLGGPQCLLVPGVIPSQVSDLALLLIELHEVLASPFLQPVKVPLDASTTLWCISHSSQFCVISKLAEGTLCPSSRSLMKMLNRMRPNIDPWATPLVTGLQLDFMPLTTTLWAWPFSQFSVHLTIASSSPYFHWLLYKDLMGDSVKGLTEVRVDNVHCSPLIYQASHFITEVYQVVK</sequence>
<comment type="caution">
    <text evidence="1">The sequence shown here is derived from an EMBL/GenBank/DDBJ whole genome shotgun (WGS) entry which is preliminary data.</text>
</comment>
<dbReference type="EMBL" id="JAUNZN010000001">
    <property type="protein sequence ID" value="KAK4831590.1"/>
    <property type="molecule type" value="Genomic_DNA"/>
</dbReference>
<accession>A0AAN7S8H1</accession>
<name>A0AAN7S8H1_MYCAM</name>
<keyword evidence="2" id="KW-1185">Reference proteome</keyword>
<protein>
    <submittedName>
        <fullName evidence="1">Uncharacterized protein</fullName>
    </submittedName>
</protein>
<proteinExistence type="predicted"/>
<organism evidence="1 2">
    <name type="scientific">Mycteria americana</name>
    <name type="common">Wood stork</name>
    <dbReference type="NCBI Taxonomy" id="33587"/>
    <lineage>
        <taxon>Eukaryota</taxon>
        <taxon>Metazoa</taxon>
        <taxon>Chordata</taxon>
        <taxon>Craniata</taxon>
        <taxon>Vertebrata</taxon>
        <taxon>Euteleostomi</taxon>
        <taxon>Archelosauria</taxon>
        <taxon>Archosauria</taxon>
        <taxon>Dinosauria</taxon>
        <taxon>Saurischia</taxon>
        <taxon>Theropoda</taxon>
        <taxon>Coelurosauria</taxon>
        <taxon>Aves</taxon>
        <taxon>Neognathae</taxon>
        <taxon>Neoaves</taxon>
        <taxon>Aequornithes</taxon>
        <taxon>Ciconiiformes</taxon>
        <taxon>Ciconiidae</taxon>
        <taxon>Mycteria</taxon>
    </lineage>
</organism>
<dbReference type="Proteomes" id="UP001333110">
    <property type="component" value="Unassembled WGS sequence"/>
</dbReference>